<dbReference type="Pfam" id="PF19781">
    <property type="entry name" value="DUF6266"/>
    <property type="match status" value="1"/>
</dbReference>
<reference evidence="1 2" key="1">
    <citation type="submission" date="2019-03" db="EMBL/GenBank/DDBJ databases">
        <title>Genomic Encyclopedia of Archaeal and Bacterial Type Strains, Phase II (KMG-II): from individual species to whole genera.</title>
        <authorList>
            <person name="Goeker M."/>
        </authorList>
    </citation>
    <scope>NUCLEOTIDE SEQUENCE [LARGE SCALE GENOMIC DNA]</scope>
    <source>
        <strain evidence="1 2">DSM 28353</strain>
    </source>
</reference>
<evidence type="ECO:0000313" key="1">
    <source>
        <dbReference type="EMBL" id="TDQ75746.1"/>
    </source>
</evidence>
<dbReference type="AlphaFoldDB" id="A0A4R6WE68"/>
<evidence type="ECO:0000313" key="2">
    <source>
        <dbReference type="Proteomes" id="UP000295292"/>
    </source>
</evidence>
<dbReference type="RefSeq" id="WP_133585652.1">
    <property type="nucleotide sequence ID" value="NZ_SNYV01000016.1"/>
</dbReference>
<dbReference type="EMBL" id="SNYV01000016">
    <property type="protein sequence ID" value="TDQ75746.1"/>
    <property type="molecule type" value="Genomic_DNA"/>
</dbReference>
<protein>
    <submittedName>
        <fullName evidence="1">Uncharacterized protein</fullName>
    </submittedName>
</protein>
<keyword evidence="2" id="KW-1185">Reference proteome</keyword>
<name>A0A4R6WE68_9SPHI</name>
<sequence length="216" mass="24291">MGRTKNGPMGSASGKIGPLVFYKWKDKDCVRSRPKVNKNRELSIDEKKNRGKFGFVQNYLSPLSSAIRLGFHNYEPNRTAFNSAMSYTLHNVVQSDDDGFYIDHSLFHISKGITSPLKDVTLAYEEGVLTCNWDYNPTIVRDLELHSFRSLFVAIPDSNTNDIQGHTLHKTLIDKQEQMHISSGSNGKVYHIHLGFVAVDHSSRIVDSIYAGTVTV</sequence>
<dbReference type="OrthoDB" id="821958at2"/>
<comment type="caution">
    <text evidence="1">The sequence shown here is derived from an EMBL/GenBank/DDBJ whole genome shotgun (WGS) entry which is preliminary data.</text>
</comment>
<dbReference type="Proteomes" id="UP000295292">
    <property type="component" value="Unassembled WGS sequence"/>
</dbReference>
<dbReference type="InterPro" id="IPR046233">
    <property type="entry name" value="DUF6266"/>
</dbReference>
<organism evidence="1 2">
    <name type="scientific">Sphingobacterium yanglingense</name>
    <dbReference type="NCBI Taxonomy" id="1437280"/>
    <lineage>
        <taxon>Bacteria</taxon>
        <taxon>Pseudomonadati</taxon>
        <taxon>Bacteroidota</taxon>
        <taxon>Sphingobacteriia</taxon>
        <taxon>Sphingobacteriales</taxon>
        <taxon>Sphingobacteriaceae</taxon>
        <taxon>Sphingobacterium</taxon>
    </lineage>
</organism>
<accession>A0A4R6WE68</accession>
<proteinExistence type="predicted"/>
<gene>
    <name evidence="1" type="ORF">CLV99_3440</name>
</gene>